<reference evidence="2 3" key="1">
    <citation type="submission" date="2019-07" db="EMBL/GenBank/DDBJ databases">
        <title>WGS assembly of Gossypium tomentosum.</title>
        <authorList>
            <person name="Chen Z.J."/>
            <person name="Sreedasyam A."/>
            <person name="Ando A."/>
            <person name="Song Q."/>
            <person name="De L."/>
            <person name="Hulse-Kemp A."/>
            <person name="Ding M."/>
            <person name="Ye W."/>
            <person name="Kirkbride R."/>
            <person name="Jenkins J."/>
            <person name="Plott C."/>
            <person name="Lovell J."/>
            <person name="Lin Y.-M."/>
            <person name="Vaughn R."/>
            <person name="Liu B."/>
            <person name="Li W."/>
            <person name="Simpson S."/>
            <person name="Scheffler B."/>
            <person name="Saski C."/>
            <person name="Grover C."/>
            <person name="Hu G."/>
            <person name="Conover J."/>
            <person name="Carlson J."/>
            <person name="Shu S."/>
            <person name="Boston L."/>
            <person name="Williams M."/>
            <person name="Peterson D."/>
            <person name="Mcgee K."/>
            <person name="Jones D."/>
            <person name="Wendel J."/>
            <person name="Stelly D."/>
            <person name="Grimwood J."/>
            <person name="Schmutz J."/>
        </authorList>
    </citation>
    <scope>NUCLEOTIDE SEQUENCE [LARGE SCALE GENOMIC DNA]</scope>
    <source>
        <strain evidence="2">7179.01</strain>
    </source>
</reference>
<dbReference type="Proteomes" id="UP000322667">
    <property type="component" value="Chromosome D06"/>
</dbReference>
<feature type="signal peptide" evidence="1">
    <location>
        <begin position="1"/>
        <end position="22"/>
    </location>
</feature>
<organism evidence="2 3">
    <name type="scientific">Gossypium tomentosum</name>
    <name type="common">Hawaiian cotton</name>
    <name type="synonym">Gossypium sandvicense</name>
    <dbReference type="NCBI Taxonomy" id="34277"/>
    <lineage>
        <taxon>Eukaryota</taxon>
        <taxon>Viridiplantae</taxon>
        <taxon>Streptophyta</taxon>
        <taxon>Embryophyta</taxon>
        <taxon>Tracheophyta</taxon>
        <taxon>Spermatophyta</taxon>
        <taxon>Magnoliopsida</taxon>
        <taxon>eudicotyledons</taxon>
        <taxon>Gunneridae</taxon>
        <taxon>Pentapetalae</taxon>
        <taxon>rosids</taxon>
        <taxon>malvids</taxon>
        <taxon>Malvales</taxon>
        <taxon>Malvaceae</taxon>
        <taxon>Malvoideae</taxon>
        <taxon>Gossypium</taxon>
    </lineage>
</organism>
<name>A0A5D2KJ52_GOSTO</name>
<evidence type="ECO:0000313" key="3">
    <source>
        <dbReference type="Proteomes" id="UP000322667"/>
    </source>
</evidence>
<accession>A0A5D2KJ52</accession>
<evidence type="ECO:0000256" key="1">
    <source>
        <dbReference type="SAM" id="SignalP"/>
    </source>
</evidence>
<keyword evidence="1" id="KW-0732">Signal</keyword>
<gene>
    <name evidence="2" type="ORF">ES332_D06G170500v1</name>
</gene>
<keyword evidence="3" id="KW-1185">Reference proteome</keyword>
<evidence type="ECO:0000313" key="2">
    <source>
        <dbReference type="EMBL" id="TYH67178.1"/>
    </source>
</evidence>
<feature type="chain" id="PRO_5023030914" evidence="1">
    <location>
        <begin position="23"/>
        <end position="69"/>
    </location>
</feature>
<dbReference type="AlphaFoldDB" id="A0A5D2KJ52"/>
<sequence length="69" mass="8111">MSIFRRLLWLALVLFLFAPSESRVLKEEMMNLNQRVEGLRQYLLEEAKKNQFQQVERTSPGGPDGVHHK</sequence>
<protein>
    <submittedName>
        <fullName evidence="2">Uncharacterized protein</fullName>
    </submittedName>
</protein>
<dbReference type="EMBL" id="CM017628">
    <property type="protein sequence ID" value="TYH67178.1"/>
    <property type="molecule type" value="Genomic_DNA"/>
</dbReference>
<proteinExistence type="predicted"/>